<evidence type="ECO:0000313" key="2">
    <source>
        <dbReference type="Proteomes" id="UP000077266"/>
    </source>
</evidence>
<name>A0A166A137_EXIGL</name>
<accession>A0A166A137</accession>
<organism evidence="1 2">
    <name type="scientific">Exidia glandulosa HHB12029</name>
    <dbReference type="NCBI Taxonomy" id="1314781"/>
    <lineage>
        <taxon>Eukaryota</taxon>
        <taxon>Fungi</taxon>
        <taxon>Dikarya</taxon>
        <taxon>Basidiomycota</taxon>
        <taxon>Agaricomycotina</taxon>
        <taxon>Agaricomycetes</taxon>
        <taxon>Auriculariales</taxon>
        <taxon>Exidiaceae</taxon>
        <taxon>Exidia</taxon>
    </lineage>
</organism>
<reference evidence="1 2" key="1">
    <citation type="journal article" date="2016" name="Mol. Biol. Evol.">
        <title>Comparative Genomics of Early-Diverging Mushroom-Forming Fungi Provides Insights into the Origins of Lignocellulose Decay Capabilities.</title>
        <authorList>
            <person name="Nagy L.G."/>
            <person name="Riley R."/>
            <person name="Tritt A."/>
            <person name="Adam C."/>
            <person name="Daum C."/>
            <person name="Floudas D."/>
            <person name="Sun H."/>
            <person name="Yadav J.S."/>
            <person name="Pangilinan J."/>
            <person name="Larsson K.H."/>
            <person name="Matsuura K."/>
            <person name="Barry K."/>
            <person name="Labutti K."/>
            <person name="Kuo R."/>
            <person name="Ohm R.A."/>
            <person name="Bhattacharya S.S."/>
            <person name="Shirouzu T."/>
            <person name="Yoshinaga Y."/>
            <person name="Martin F.M."/>
            <person name="Grigoriev I.V."/>
            <person name="Hibbett D.S."/>
        </authorList>
    </citation>
    <scope>NUCLEOTIDE SEQUENCE [LARGE SCALE GENOMIC DNA]</scope>
    <source>
        <strain evidence="1 2">HHB12029</strain>
    </source>
</reference>
<evidence type="ECO:0000313" key="1">
    <source>
        <dbReference type="EMBL" id="KZV87609.1"/>
    </source>
</evidence>
<protein>
    <submittedName>
        <fullName evidence="1">Uncharacterized protein</fullName>
    </submittedName>
</protein>
<keyword evidence="2" id="KW-1185">Reference proteome</keyword>
<gene>
    <name evidence="1" type="ORF">EXIGLDRAFT_773465</name>
</gene>
<dbReference type="AlphaFoldDB" id="A0A166A137"/>
<dbReference type="Proteomes" id="UP000077266">
    <property type="component" value="Unassembled WGS sequence"/>
</dbReference>
<proteinExistence type="predicted"/>
<sequence>MKLLTCQRDARAQWPAVTKDAFLKFDALAAYYARLLVRASTELQLMLLDRLREVLQPCRSSSPSSQCARLRGHLNLMLCPRVGAQAIRPRRAGARAVLTLSEVYAQSLGHAAHFVGAVYNCSSVGPSISSNFCESSKRTRLVNGAA</sequence>
<dbReference type="InParanoid" id="A0A166A137"/>
<dbReference type="EMBL" id="KV426120">
    <property type="protein sequence ID" value="KZV87609.1"/>
    <property type="molecule type" value="Genomic_DNA"/>
</dbReference>